<protein>
    <recommendedName>
        <fullName evidence="1">DUF4216 domain-containing protein</fullName>
    </recommendedName>
</protein>
<name>A0AAV2FBK8_9ROSI</name>
<dbReference type="EMBL" id="OZ034819">
    <property type="protein sequence ID" value="CAL1395173.1"/>
    <property type="molecule type" value="Genomic_DNA"/>
</dbReference>
<feature type="domain" description="DUF4216" evidence="1">
    <location>
        <begin position="197"/>
        <end position="273"/>
    </location>
</feature>
<accession>A0AAV2FBK8</accession>
<dbReference type="Proteomes" id="UP001497516">
    <property type="component" value="Chromosome 6"/>
</dbReference>
<dbReference type="Pfam" id="PF13952">
    <property type="entry name" value="DUF4216"/>
    <property type="match status" value="1"/>
</dbReference>
<evidence type="ECO:0000313" key="3">
    <source>
        <dbReference type="Proteomes" id="UP001497516"/>
    </source>
</evidence>
<dbReference type="PANTHER" id="PTHR48258:SF15">
    <property type="entry name" value="OS02G0543900 PROTEIN"/>
    <property type="match status" value="1"/>
</dbReference>
<dbReference type="AlphaFoldDB" id="A0AAV2FBK8"/>
<gene>
    <name evidence="2" type="ORF">LTRI10_LOCUS35625</name>
</gene>
<organism evidence="2 3">
    <name type="scientific">Linum trigynum</name>
    <dbReference type="NCBI Taxonomy" id="586398"/>
    <lineage>
        <taxon>Eukaryota</taxon>
        <taxon>Viridiplantae</taxon>
        <taxon>Streptophyta</taxon>
        <taxon>Embryophyta</taxon>
        <taxon>Tracheophyta</taxon>
        <taxon>Spermatophyta</taxon>
        <taxon>Magnoliopsida</taxon>
        <taxon>eudicotyledons</taxon>
        <taxon>Gunneridae</taxon>
        <taxon>Pentapetalae</taxon>
        <taxon>rosids</taxon>
        <taxon>fabids</taxon>
        <taxon>Malpighiales</taxon>
        <taxon>Linaceae</taxon>
        <taxon>Linum</taxon>
    </lineage>
</organism>
<sequence>MTNNGQDSAPTQSSPRIGVDLIGLIRDAFIADGQVNNDHSVHGDSTHEDGENLGENLEMDDLDEVLEEDTLEVAQLIQDAEEELYPGCKSFSKLSFLLHLYHLKVLNGWTAKSFTKLLELLLDAFSEGVSLPKSHGAARGLARGPNRVIRRFSGYSIKGLRFHTISREKDQSTQNSGVVNVTEVGQVNYYGKITDIIELKYYGSFRVVLFKCDWVDVHHHLGMQQDEFGFTSVNFSRLIHTGYNLNDDPFIFSSQVDQVFYVDDPLNMGWSVVIRFRPRDTYDMGEDDLEDMILSRPSAFGSLDVEDCPTWVRTDVEEEFIV</sequence>
<dbReference type="PANTHER" id="PTHR48258">
    <property type="entry name" value="DUF4218 DOMAIN-CONTAINING PROTEIN-RELATED"/>
    <property type="match status" value="1"/>
</dbReference>
<keyword evidence="3" id="KW-1185">Reference proteome</keyword>
<dbReference type="InterPro" id="IPR025312">
    <property type="entry name" value="DUF4216"/>
</dbReference>
<reference evidence="2 3" key="1">
    <citation type="submission" date="2024-04" db="EMBL/GenBank/DDBJ databases">
        <authorList>
            <person name="Fracassetti M."/>
        </authorList>
    </citation>
    <scope>NUCLEOTIDE SEQUENCE [LARGE SCALE GENOMIC DNA]</scope>
</reference>
<proteinExistence type="predicted"/>
<evidence type="ECO:0000259" key="1">
    <source>
        <dbReference type="Pfam" id="PF13952"/>
    </source>
</evidence>
<evidence type="ECO:0000313" key="2">
    <source>
        <dbReference type="EMBL" id="CAL1395173.1"/>
    </source>
</evidence>